<dbReference type="PROSITE" id="PS51512">
    <property type="entry name" value="DFDF"/>
    <property type="match status" value="1"/>
</dbReference>
<feature type="compositionally biased region" description="Low complexity" evidence="3">
    <location>
        <begin position="335"/>
        <end position="353"/>
    </location>
</feature>
<dbReference type="InterPro" id="IPR025762">
    <property type="entry name" value="DFDF"/>
</dbReference>
<protein>
    <submittedName>
        <fullName evidence="8">Scd6-like Sm domain-containing protein</fullName>
    </submittedName>
</protein>
<evidence type="ECO:0000256" key="1">
    <source>
        <dbReference type="PROSITE-ProRule" id="PRU00846"/>
    </source>
</evidence>
<feature type="domain" description="TFG box profile" evidence="6">
    <location>
        <begin position="519"/>
        <end position="539"/>
    </location>
</feature>
<feature type="domain" description="FFD box profile" evidence="5">
    <location>
        <begin position="491"/>
        <end position="507"/>
    </location>
</feature>
<dbReference type="PANTHER" id="PTHR13586">
    <property type="entry name" value="SCD6 PROTEIN-RELATED"/>
    <property type="match status" value="1"/>
</dbReference>
<feature type="compositionally biased region" description="Polar residues" evidence="3">
    <location>
        <begin position="494"/>
        <end position="505"/>
    </location>
</feature>
<feature type="region of interest" description="Disordered" evidence="3">
    <location>
        <begin position="383"/>
        <end position="442"/>
    </location>
</feature>
<feature type="region of interest" description="Disordered" evidence="3">
    <location>
        <begin position="79"/>
        <end position="142"/>
    </location>
</feature>
<dbReference type="SUPFAM" id="SSF50182">
    <property type="entry name" value="Sm-like ribonucleoproteins"/>
    <property type="match status" value="1"/>
</dbReference>
<dbReference type="InterPro" id="IPR019050">
    <property type="entry name" value="FDF_dom"/>
</dbReference>
<feature type="compositionally biased region" description="Low complexity" evidence="3">
    <location>
        <begin position="177"/>
        <end position="194"/>
    </location>
</feature>
<feature type="region of interest" description="Disordered" evidence="3">
    <location>
        <begin position="456"/>
        <end position="582"/>
    </location>
</feature>
<dbReference type="GO" id="GO:0000932">
    <property type="term" value="C:P-body"/>
    <property type="evidence" value="ECO:0007669"/>
    <property type="project" value="TreeGrafter"/>
</dbReference>
<dbReference type="PROSITE" id="PS51536">
    <property type="entry name" value="TFG"/>
    <property type="match status" value="1"/>
</dbReference>
<proteinExistence type="predicted"/>
<dbReference type="GO" id="GO:0003729">
    <property type="term" value="F:mRNA binding"/>
    <property type="evidence" value="ECO:0007669"/>
    <property type="project" value="TreeGrafter"/>
</dbReference>
<dbReference type="GO" id="GO:0033962">
    <property type="term" value="P:P-body assembly"/>
    <property type="evidence" value="ECO:0007669"/>
    <property type="project" value="TreeGrafter"/>
</dbReference>
<dbReference type="PROSITE" id="PS52002">
    <property type="entry name" value="SM"/>
    <property type="match status" value="1"/>
</dbReference>
<reference evidence="8" key="1">
    <citation type="submission" date="2023-06" db="EMBL/GenBank/DDBJ databases">
        <title>Genome-scale phylogeny and comparative genomics of the fungal order Sordariales.</title>
        <authorList>
            <consortium name="Lawrence Berkeley National Laboratory"/>
            <person name="Hensen N."/>
            <person name="Bonometti L."/>
            <person name="Westerberg I."/>
            <person name="Brannstrom I.O."/>
            <person name="Guillou S."/>
            <person name="Cros-Aarteil S."/>
            <person name="Calhoun S."/>
            <person name="Haridas S."/>
            <person name="Kuo A."/>
            <person name="Mondo S."/>
            <person name="Pangilinan J."/>
            <person name="Riley R."/>
            <person name="Labutti K."/>
            <person name="Andreopoulos B."/>
            <person name="Lipzen A."/>
            <person name="Chen C."/>
            <person name="Yanf M."/>
            <person name="Daum C."/>
            <person name="Ng V."/>
            <person name="Clum A."/>
            <person name="Steindorff A."/>
            <person name="Ohm R."/>
            <person name="Martin F."/>
            <person name="Silar P."/>
            <person name="Natvig D."/>
            <person name="Lalanne C."/>
            <person name="Gautier V."/>
            <person name="Ament-Velasquez S.L."/>
            <person name="Kruys A."/>
            <person name="Hutchinson M.I."/>
            <person name="Powell A.J."/>
            <person name="Barry K."/>
            <person name="Miller A.N."/>
            <person name="Grigoriev I.V."/>
            <person name="Debuchy R."/>
            <person name="Gladieux P."/>
            <person name="Thoren M.H."/>
            <person name="Johannesson H."/>
        </authorList>
    </citation>
    <scope>NUCLEOTIDE SEQUENCE</scope>
    <source>
        <strain evidence="8">SMH2532-1</strain>
    </source>
</reference>
<feature type="compositionally biased region" description="Low complexity" evidence="3">
    <location>
        <begin position="292"/>
        <end position="307"/>
    </location>
</feature>
<dbReference type="InterPro" id="IPR025609">
    <property type="entry name" value="Lsm14-like_N"/>
</dbReference>
<feature type="domain" description="Sm" evidence="7">
    <location>
        <begin position="1"/>
        <end position="79"/>
    </location>
</feature>
<dbReference type="InterPro" id="IPR010920">
    <property type="entry name" value="LSM_dom_sf"/>
</dbReference>
<feature type="compositionally biased region" description="Polar residues" evidence="3">
    <location>
        <begin position="383"/>
        <end position="393"/>
    </location>
</feature>
<feature type="short sequence motif" description="FFD box" evidence="1">
    <location>
        <begin position="491"/>
        <end position="507"/>
    </location>
</feature>
<dbReference type="PROSITE" id="PS51513">
    <property type="entry name" value="FFD"/>
    <property type="match status" value="1"/>
</dbReference>
<evidence type="ECO:0000256" key="2">
    <source>
        <dbReference type="PROSITE-ProRule" id="PRU00869"/>
    </source>
</evidence>
<evidence type="ECO:0000259" key="7">
    <source>
        <dbReference type="PROSITE" id="PS52002"/>
    </source>
</evidence>
<feature type="short sequence motif" description="TFG box" evidence="2">
    <location>
        <begin position="519"/>
        <end position="539"/>
    </location>
</feature>
<feature type="compositionally biased region" description="Basic residues" evidence="3">
    <location>
        <begin position="547"/>
        <end position="560"/>
    </location>
</feature>
<dbReference type="SMART" id="SM01199">
    <property type="entry name" value="FDF"/>
    <property type="match status" value="1"/>
</dbReference>
<dbReference type="InterPro" id="IPR025768">
    <property type="entry name" value="TFG_box"/>
</dbReference>
<dbReference type="Proteomes" id="UP001174936">
    <property type="component" value="Unassembled WGS sequence"/>
</dbReference>
<feature type="compositionally biased region" description="Basic and acidic residues" evidence="3">
    <location>
        <begin position="519"/>
        <end position="532"/>
    </location>
</feature>
<organism evidence="8 9">
    <name type="scientific">Cercophora newfieldiana</name>
    <dbReference type="NCBI Taxonomy" id="92897"/>
    <lineage>
        <taxon>Eukaryota</taxon>
        <taxon>Fungi</taxon>
        <taxon>Dikarya</taxon>
        <taxon>Ascomycota</taxon>
        <taxon>Pezizomycotina</taxon>
        <taxon>Sordariomycetes</taxon>
        <taxon>Sordariomycetidae</taxon>
        <taxon>Sordariales</taxon>
        <taxon>Lasiosphaeriaceae</taxon>
        <taxon>Cercophora</taxon>
    </lineage>
</organism>
<feature type="compositionally biased region" description="Low complexity" evidence="3">
    <location>
        <begin position="475"/>
        <end position="487"/>
    </location>
</feature>
<name>A0AA39YFD9_9PEZI</name>
<dbReference type="InterPro" id="IPR047575">
    <property type="entry name" value="Sm"/>
</dbReference>
<feature type="compositionally biased region" description="Polar residues" evidence="3">
    <location>
        <begin position="214"/>
        <end position="228"/>
    </location>
</feature>
<comment type="caution">
    <text evidence="8">The sequence shown here is derived from an EMBL/GenBank/DDBJ whole genome shotgun (WGS) entry which is preliminary data.</text>
</comment>
<keyword evidence="9" id="KW-1185">Reference proteome</keyword>
<evidence type="ECO:0000313" key="9">
    <source>
        <dbReference type="Proteomes" id="UP001174936"/>
    </source>
</evidence>
<dbReference type="CDD" id="cd01736">
    <property type="entry name" value="LSm14_N"/>
    <property type="match status" value="1"/>
</dbReference>
<evidence type="ECO:0000259" key="5">
    <source>
        <dbReference type="PROSITE" id="PS51513"/>
    </source>
</evidence>
<dbReference type="EMBL" id="JAULSV010000002">
    <property type="protein sequence ID" value="KAK0651629.1"/>
    <property type="molecule type" value="Genomic_DNA"/>
</dbReference>
<dbReference type="Gene3D" id="2.30.30.100">
    <property type="match status" value="1"/>
</dbReference>
<evidence type="ECO:0000259" key="6">
    <source>
        <dbReference type="PROSITE" id="PS51536"/>
    </source>
</evidence>
<evidence type="ECO:0000313" key="8">
    <source>
        <dbReference type="EMBL" id="KAK0651629.1"/>
    </source>
</evidence>
<dbReference type="InterPro" id="IPR025761">
    <property type="entry name" value="FFD_box"/>
</dbReference>
<dbReference type="SMART" id="SM01271">
    <property type="entry name" value="LSM14"/>
    <property type="match status" value="1"/>
</dbReference>
<gene>
    <name evidence="8" type="ORF">B0T16DRAFT_454074</name>
</gene>
<dbReference type="AlphaFoldDB" id="A0AA39YFD9"/>
<feature type="region of interest" description="Disordered" evidence="3">
    <location>
        <begin position="334"/>
        <end position="353"/>
    </location>
</feature>
<feature type="region of interest" description="Disordered" evidence="3">
    <location>
        <begin position="155"/>
        <end position="324"/>
    </location>
</feature>
<dbReference type="GO" id="GO:0034063">
    <property type="term" value="P:stress granule assembly"/>
    <property type="evidence" value="ECO:0007669"/>
    <property type="project" value="TreeGrafter"/>
</dbReference>
<dbReference type="PANTHER" id="PTHR13586:SF0">
    <property type="entry name" value="TRAILER HITCH, ISOFORM H"/>
    <property type="match status" value="1"/>
</dbReference>
<dbReference type="Pfam" id="PF09532">
    <property type="entry name" value="FDF"/>
    <property type="match status" value="1"/>
</dbReference>
<feature type="compositionally biased region" description="Pro residues" evidence="3">
    <location>
        <begin position="110"/>
        <end position="139"/>
    </location>
</feature>
<dbReference type="Pfam" id="PF12701">
    <property type="entry name" value="LSM14"/>
    <property type="match status" value="1"/>
</dbReference>
<evidence type="ECO:0000259" key="4">
    <source>
        <dbReference type="PROSITE" id="PS51512"/>
    </source>
</evidence>
<feature type="domain" description="DFDF" evidence="4">
    <location>
        <begin position="432"/>
        <end position="468"/>
    </location>
</feature>
<evidence type="ECO:0000256" key="3">
    <source>
        <dbReference type="SAM" id="MobiDB-lite"/>
    </source>
</evidence>
<sequence>MSEFLGARISLISRSNIRYVGTLHQINSDDSTVSLENVRSFGTEGRNHPEGEVAPSDQLYEYIVFRGTDVKDLKIEEGPGAVKENKPPAMPNDPAIVGARPRPGNVAPGPSGPSGPAGPPGPPGPHGMPNQQVPPPPGGPGFGYYPPHVGGWGRAGPPGPNAFGGMPGQYPPPPYFPQGQEFPPMGPGPWNNNYPYPPGPGGHPGVPTGPGQIGRQSANHTPNNQAQAQGMKPAPIGPVADRKPATPAQLASQQTEVPVEPKPSNQLPKQPTAAAAPKPPVESKPSVEEVKATAASLASTAVSAPTAPRSIPTGPKIGRPTQILPAVPLPAALISKSSQGQASSSKPAGENSAAVNAAALRDATQAAKEAVAIAMAKLDESAGIQQSNGNPVDNLTKKVNEMRVSAGRQGPSTQPIPRGGAVSGSGARGRGPRPAKVEVPDSDFDFASANAKFNKQEVGKEAFTGSPLTETPNGGPATPEVVPEAVPTGPPAYNKSTSFFDNISSEAKDRLENNGQKPGGREWRGEEQRKNMETFGQGSVDGGFRGYRGRGRGRGGRGRGYRGGPRGNNAAFRPRDAQPTPQ</sequence>
<accession>A0AA39YFD9</accession>